<dbReference type="InterPro" id="IPR038740">
    <property type="entry name" value="BioF2-like_GNAT_dom"/>
</dbReference>
<evidence type="ECO:0000259" key="1">
    <source>
        <dbReference type="Pfam" id="PF13480"/>
    </source>
</evidence>
<dbReference type="GO" id="GO:0016740">
    <property type="term" value="F:transferase activity"/>
    <property type="evidence" value="ECO:0007669"/>
    <property type="project" value="UniProtKB-KW"/>
</dbReference>
<dbReference type="PANTHER" id="PTHR36174">
    <property type="entry name" value="LIPID II:GLYCINE GLYCYLTRANSFERASE"/>
    <property type="match status" value="1"/>
</dbReference>
<keyword evidence="3" id="KW-1185">Reference proteome</keyword>
<keyword evidence="2" id="KW-0808">Transferase</keyword>
<accession>A0A6I5KYV6</accession>
<dbReference type="InterPro" id="IPR050644">
    <property type="entry name" value="PG_Glycine_Bridge_Synth"/>
</dbReference>
<protein>
    <submittedName>
        <fullName evidence="2">GNAT family N-acetyltransferase</fullName>
    </submittedName>
</protein>
<gene>
    <name evidence="2" type="ORF">GTK07_04770</name>
</gene>
<dbReference type="PANTHER" id="PTHR36174:SF1">
    <property type="entry name" value="LIPID II:GLYCINE GLYCYLTRANSFERASE"/>
    <property type="match status" value="1"/>
</dbReference>
<evidence type="ECO:0000313" key="3">
    <source>
        <dbReference type="Proteomes" id="UP000468707"/>
    </source>
</evidence>
<dbReference type="Gene3D" id="3.40.630.30">
    <property type="match status" value="1"/>
</dbReference>
<dbReference type="RefSeq" id="WP_163633594.1">
    <property type="nucleotide sequence ID" value="NZ_JAAAMI010000002.1"/>
</dbReference>
<reference evidence="2 3" key="1">
    <citation type="submission" date="2020-01" db="EMBL/GenBank/DDBJ databases">
        <title>Muricauda sediminis sp.nov. 40Bstr401.</title>
        <authorList>
            <person name="Xue Z."/>
            <person name="Zhu S."/>
            <person name="Ren N."/>
            <person name="Chen T."/>
            <person name="Chen X."/>
            <person name="Chen J."/>
            <person name="Yang J."/>
        </authorList>
    </citation>
    <scope>NUCLEOTIDE SEQUENCE [LARGE SCALE GENOMIC DNA]</scope>
    <source>
        <strain evidence="2 3">40Bstr401</strain>
    </source>
</reference>
<dbReference type="SUPFAM" id="SSF55729">
    <property type="entry name" value="Acyl-CoA N-acyltransferases (Nat)"/>
    <property type="match status" value="1"/>
</dbReference>
<sequence>MNKVHSQSIMSADAKKLEVFDIGTDSEVEAFKNFINTINPDNPFYKPELFKEAGNIDGNIRYFVYFENNKPCILMSFYLRSIKINGEITEYKDTTSPYGYSGPLFQPDIDHEKLQSFWEMVDAWYRENNVVAEFIRFSLNGNHIGYTGTPFATLNNVKGKLISKETQWENFKPKVRNNYRKAQKEGLEFVMHHGDISPEIVSQFYDIYIKTMQRNKAVDYYYFPKSYFSEYLENNPKNAAIAMVLLNGMAISTEFILLSSSTIFSYLGGTLAEFFHTRPNDFLKINVMDWGRENDRTHYVLGGGRSNDDQLYKYKKDFFPKEEDLIYYTGRKIVLPEVYQKLVNRTLDKPEDFPSIEEGYFPAYRSASGK</sequence>
<dbReference type="AlphaFoldDB" id="A0A6I5KYV6"/>
<comment type="caution">
    <text evidence="2">The sequence shown here is derived from an EMBL/GenBank/DDBJ whole genome shotgun (WGS) entry which is preliminary data.</text>
</comment>
<proteinExistence type="predicted"/>
<evidence type="ECO:0000313" key="2">
    <source>
        <dbReference type="EMBL" id="NDV42631.1"/>
    </source>
</evidence>
<feature type="domain" description="BioF2-like acetyltransferase" evidence="1">
    <location>
        <begin position="174"/>
        <end position="306"/>
    </location>
</feature>
<dbReference type="InterPro" id="IPR016181">
    <property type="entry name" value="Acyl_CoA_acyltransferase"/>
</dbReference>
<name>A0A6I5KYV6_9FLAO</name>
<dbReference type="Proteomes" id="UP000468707">
    <property type="component" value="Unassembled WGS sequence"/>
</dbReference>
<organism evidence="2 3">
    <name type="scientific">Flagellimonas sediminis</name>
    <dbReference type="NCBI Taxonomy" id="2696468"/>
    <lineage>
        <taxon>Bacteria</taxon>
        <taxon>Pseudomonadati</taxon>
        <taxon>Bacteroidota</taxon>
        <taxon>Flavobacteriia</taxon>
        <taxon>Flavobacteriales</taxon>
        <taxon>Flavobacteriaceae</taxon>
        <taxon>Flagellimonas</taxon>
    </lineage>
</organism>
<dbReference type="Pfam" id="PF13480">
    <property type="entry name" value="Acetyltransf_6"/>
    <property type="match status" value="1"/>
</dbReference>
<dbReference type="EMBL" id="JAAAMI010000002">
    <property type="protein sequence ID" value="NDV42631.1"/>
    <property type="molecule type" value="Genomic_DNA"/>
</dbReference>